<proteinExistence type="predicted"/>
<gene>
    <name evidence="1" type="ORF">C0J00_07175</name>
</gene>
<dbReference type="RefSeq" id="WP_104968234.1">
    <property type="nucleotide sequence ID" value="NZ_CP025536.1"/>
</dbReference>
<sequence>MGELNFEQLSQIRGGGKKAADIYVSAISGAAQGAMLCAQTGVVVQPGVILGCAGAGAVLGVMFPS</sequence>
<name>A0A2L0D506_9STRE</name>
<dbReference type="EMBL" id="CP025536">
    <property type="protein sequence ID" value="AUW96912.1"/>
    <property type="molecule type" value="Genomic_DNA"/>
</dbReference>
<dbReference type="KEGG" id="splr:C0J00_07175"/>
<dbReference type="AlphaFoldDB" id="A0A2L0D506"/>
<dbReference type="GeneID" id="98393690"/>
<dbReference type="Proteomes" id="UP000238956">
    <property type="component" value="Chromosome"/>
</dbReference>
<evidence type="ECO:0000313" key="2">
    <source>
        <dbReference type="Proteomes" id="UP000238956"/>
    </source>
</evidence>
<reference evidence="1 2" key="2">
    <citation type="submission" date="2018-02" db="EMBL/GenBank/DDBJ databases">
        <title>Whole genome sequencing analysis of Streptococcus pluranimalium isolated from cattle infected mastitis in China.</title>
        <authorList>
            <person name="Zhang J.-R."/>
            <person name="Hu G.-Z."/>
        </authorList>
    </citation>
    <scope>NUCLEOTIDE SEQUENCE [LARGE SCALE GENOMIC DNA]</scope>
    <source>
        <strain evidence="1 2">TH11417</strain>
    </source>
</reference>
<protein>
    <submittedName>
        <fullName evidence="1">Bacteriocin</fullName>
    </submittedName>
</protein>
<reference evidence="1 2" key="1">
    <citation type="submission" date="2017-12" db="EMBL/GenBank/DDBJ databases">
        <authorList>
            <person name="Hurst M.R.H."/>
        </authorList>
    </citation>
    <scope>NUCLEOTIDE SEQUENCE [LARGE SCALE GENOMIC DNA]</scope>
    <source>
        <strain evidence="1 2">TH11417</strain>
    </source>
</reference>
<accession>A0A2L0D506</accession>
<evidence type="ECO:0000313" key="1">
    <source>
        <dbReference type="EMBL" id="AUW96912.1"/>
    </source>
</evidence>
<keyword evidence="2" id="KW-1185">Reference proteome</keyword>
<organism evidence="1 2">
    <name type="scientific">Streptococcus pluranimalium</name>
    <dbReference type="NCBI Taxonomy" id="82348"/>
    <lineage>
        <taxon>Bacteria</taxon>
        <taxon>Bacillati</taxon>
        <taxon>Bacillota</taxon>
        <taxon>Bacilli</taxon>
        <taxon>Lactobacillales</taxon>
        <taxon>Streptococcaceae</taxon>
        <taxon>Streptococcus</taxon>
    </lineage>
</organism>